<organism evidence="2">
    <name type="scientific">Lepeophtheirus salmonis</name>
    <name type="common">Salmon louse</name>
    <name type="synonym">Caligus salmonis</name>
    <dbReference type="NCBI Taxonomy" id="72036"/>
    <lineage>
        <taxon>Eukaryota</taxon>
        <taxon>Metazoa</taxon>
        <taxon>Ecdysozoa</taxon>
        <taxon>Arthropoda</taxon>
        <taxon>Crustacea</taxon>
        <taxon>Multicrustacea</taxon>
        <taxon>Hexanauplia</taxon>
        <taxon>Copepoda</taxon>
        <taxon>Siphonostomatoida</taxon>
        <taxon>Caligidae</taxon>
        <taxon>Lepeophtheirus</taxon>
    </lineage>
</organism>
<reference evidence="2" key="1">
    <citation type="submission" date="2014-05" db="EMBL/GenBank/DDBJ databases">
        <authorList>
            <person name="Chronopoulou M."/>
        </authorList>
    </citation>
    <scope>NUCLEOTIDE SEQUENCE</scope>
    <source>
        <tissue evidence="2">Whole organism</tissue>
    </source>
</reference>
<keyword evidence="1" id="KW-1133">Transmembrane helix</keyword>
<dbReference type="EMBL" id="HACA01029058">
    <property type="protein sequence ID" value="CDW46419.1"/>
    <property type="molecule type" value="Transcribed_RNA"/>
</dbReference>
<protein>
    <submittedName>
        <fullName evidence="2">Uncharacterized protein</fullName>
    </submittedName>
</protein>
<name>A0A0K2V7H5_LEPSM</name>
<dbReference type="AlphaFoldDB" id="A0A0K2V7H5"/>
<accession>A0A0K2V7H5</accession>
<feature type="transmembrane region" description="Helical" evidence="1">
    <location>
        <begin position="13"/>
        <end position="30"/>
    </location>
</feature>
<proteinExistence type="predicted"/>
<sequence length="35" mass="4267">MKSLHSHDNYAQFNQYIFIMGISLIQYNLCRYKLI</sequence>
<evidence type="ECO:0000256" key="1">
    <source>
        <dbReference type="SAM" id="Phobius"/>
    </source>
</evidence>
<keyword evidence="1" id="KW-0472">Membrane</keyword>
<keyword evidence="1" id="KW-0812">Transmembrane</keyword>
<evidence type="ECO:0000313" key="2">
    <source>
        <dbReference type="EMBL" id="CDW46419.1"/>
    </source>
</evidence>